<dbReference type="InterPro" id="IPR036069">
    <property type="entry name" value="DUF34/NIF3_sf"/>
</dbReference>
<dbReference type="RefSeq" id="WP_055281251.1">
    <property type="nucleotide sequence ID" value="NZ_AP031429.1"/>
</dbReference>
<dbReference type="Proteomes" id="UP000284112">
    <property type="component" value="Unassembled WGS sequence"/>
</dbReference>
<evidence type="ECO:0000256" key="2">
    <source>
        <dbReference type="ARBA" id="ARBA00022112"/>
    </source>
</evidence>
<dbReference type="GO" id="GO:0046872">
    <property type="term" value="F:metal ion binding"/>
    <property type="evidence" value="ECO:0007669"/>
    <property type="project" value="UniProtKB-KW"/>
</dbReference>
<dbReference type="PANTHER" id="PTHR13799">
    <property type="entry name" value="NGG1 INTERACTING FACTOR 3"/>
    <property type="match status" value="1"/>
</dbReference>
<feature type="binding site" evidence="4">
    <location>
        <position position="64"/>
    </location>
    <ligand>
        <name>a divalent metal cation</name>
        <dbReference type="ChEBI" id="CHEBI:60240"/>
        <label>2</label>
    </ligand>
</feature>
<dbReference type="EMBL" id="QRHW01000018">
    <property type="protein sequence ID" value="RHG06719.1"/>
    <property type="molecule type" value="Genomic_DNA"/>
</dbReference>
<evidence type="ECO:0000256" key="3">
    <source>
        <dbReference type="ARBA" id="ARBA00022723"/>
    </source>
</evidence>
<evidence type="ECO:0000256" key="4">
    <source>
        <dbReference type="PIRSR" id="PIRSR602678-1"/>
    </source>
</evidence>
<accession>A0A174JP99</accession>
<gene>
    <name evidence="6" type="ORF">DW641_10420</name>
    <name evidence="5" type="ORF">ERS852526_00235</name>
</gene>
<dbReference type="NCBIfam" id="TIGR00486">
    <property type="entry name" value="YbgI_SA1388"/>
    <property type="match status" value="1"/>
</dbReference>
<dbReference type="AlphaFoldDB" id="A0A174JP99"/>
<sequence length="264" mass="29292">MLCRDVMNVIEKEYPLNYALSWDNVGLLVGRDDKEVKKIYIALDATDEVIDEAVKNGADMLITHHPMIFSPIKKIHNLDFVGGRILKLIQNDISYYAMHTNYDVLGMAELSGDKMNMKDAEILEVTAEGDIGEEDEPEGIGRVSDLEIPMTLRECCEDVKDAFHLGTVKVFGNLEDKVKRIAICPGSGKSVIQAALDKHADVLITGDIGHHEGIDAVAQGLAIIDGGHYGIEHIFIEDMRQYLEKNLKDVEVIAAPIIHPFLLV</sequence>
<dbReference type="Gene3D" id="3.40.1390.30">
    <property type="entry name" value="NIF3 (NGG1p interacting factor 3)-like"/>
    <property type="match status" value="2"/>
</dbReference>
<organism evidence="5 7">
    <name type="scientific">Dorea longicatena</name>
    <dbReference type="NCBI Taxonomy" id="88431"/>
    <lineage>
        <taxon>Bacteria</taxon>
        <taxon>Bacillati</taxon>
        <taxon>Bacillota</taxon>
        <taxon>Clostridia</taxon>
        <taxon>Lachnospirales</taxon>
        <taxon>Lachnospiraceae</taxon>
        <taxon>Dorea</taxon>
    </lineage>
</organism>
<dbReference type="STRING" id="88431.ERS852423_01020"/>
<evidence type="ECO:0000256" key="1">
    <source>
        <dbReference type="ARBA" id="ARBA00006964"/>
    </source>
</evidence>
<dbReference type="InterPro" id="IPR002678">
    <property type="entry name" value="DUF34/NIF3"/>
</dbReference>
<dbReference type="GeneID" id="96227546"/>
<dbReference type="GO" id="GO:0005737">
    <property type="term" value="C:cytoplasm"/>
    <property type="evidence" value="ECO:0007669"/>
    <property type="project" value="TreeGrafter"/>
</dbReference>
<reference evidence="5 7" key="1">
    <citation type="submission" date="2015-09" db="EMBL/GenBank/DDBJ databases">
        <authorList>
            <consortium name="Pathogen Informatics"/>
        </authorList>
    </citation>
    <scope>NUCLEOTIDE SEQUENCE [LARGE SCALE GENOMIC DNA]</scope>
    <source>
        <strain evidence="5 7">2789STDY5834914</strain>
    </source>
</reference>
<reference evidence="6 8" key="2">
    <citation type="submission" date="2018-08" db="EMBL/GenBank/DDBJ databases">
        <title>A genome reference for cultivated species of the human gut microbiota.</title>
        <authorList>
            <person name="Zou Y."/>
            <person name="Xue W."/>
            <person name="Luo G."/>
        </authorList>
    </citation>
    <scope>NUCLEOTIDE SEQUENCE [LARGE SCALE GENOMIC DNA]</scope>
    <source>
        <strain evidence="6 8">AM23-13</strain>
    </source>
</reference>
<feature type="binding site" evidence="4">
    <location>
        <position position="103"/>
    </location>
    <ligand>
        <name>a divalent metal cation</name>
        <dbReference type="ChEBI" id="CHEBI:60240"/>
        <label>1</label>
    </ligand>
</feature>
<feature type="binding site" evidence="4">
    <location>
        <position position="232"/>
    </location>
    <ligand>
        <name>a divalent metal cation</name>
        <dbReference type="ChEBI" id="CHEBI:60240"/>
        <label>1</label>
    </ligand>
</feature>
<feature type="binding site" evidence="4">
    <location>
        <position position="228"/>
    </location>
    <ligand>
        <name>a divalent metal cation</name>
        <dbReference type="ChEBI" id="CHEBI:60240"/>
        <label>1</label>
    </ligand>
</feature>
<comment type="similarity">
    <text evidence="1">Belongs to the GTP cyclohydrolase I type 2/NIF3 family.</text>
</comment>
<dbReference type="PANTHER" id="PTHR13799:SF14">
    <property type="entry name" value="GTP CYCLOHYDROLASE 1 TYPE 2 HOMOLOG"/>
    <property type="match status" value="1"/>
</dbReference>
<dbReference type="EMBL" id="CZAY01000001">
    <property type="protein sequence ID" value="CUP01614.1"/>
    <property type="molecule type" value="Genomic_DNA"/>
</dbReference>
<proteinExistence type="inferred from homology"/>
<feature type="binding site" evidence="4">
    <location>
        <position position="65"/>
    </location>
    <ligand>
        <name>a divalent metal cation</name>
        <dbReference type="ChEBI" id="CHEBI:60240"/>
        <label>1</label>
    </ligand>
</feature>
<evidence type="ECO:0000313" key="7">
    <source>
        <dbReference type="Proteomes" id="UP000095485"/>
    </source>
</evidence>
<dbReference type="SUPFAM" id="SSF102705">
    <property type="entry name" value="NIF3 (NGG1p interacting factor 3)-like"/>
    <property type="match status" value="1"/>
</dbReference>
<dbReference type="FunFam" id="3.40.1390.30:FF:000001">
    <property type="entry name" value="GTP cyclohydrolase 1 type 2"/>
    <property type="match status" value="1"/>
</dbReference>
<dbReference type="Proteomes" id="UP000095485">
    <property type="component" value="Unassembled WGS sequence"/>
</dbReference>
<evidence type="ECO:0000313" key="5">
    <source>
        <dbReference type="EMBL" id="CUP01614.1"/>
    </source>
</evidence>
<name>A0A174JP99_9FIRM</name>
<evidence type="ECO:0000313" key="6">
    <source>
        <dbReference type="EMBL" id="RHG06719.1"/>
    </source>
</evidence>
<protein>
    <recommendedName>
        <fullName evidence="2">GTP cyclohydrolase 1 type 2 homolog</fullName>
    </recommendedName>
</protein>
<dbReference type="OrthoDB" id="9792792at2"/>
<dbReference type="Pfam" id="PF01784">
    <property type="entry name" value="DUF34_NIF3"/>
    <property type="match status" value="1"/>
</dbReference>
<keyword evidence="3 4" id="KW-0479">Metal-binding</keyword>
<evidence type="ECO:0000313" key="8">
    <source>
        <dbReference type="Proteomes" id="UP000284112"/>
    </source>
</evidence>